<dbReference type="GO" id="GO:0016740">
    <property type="term" value="F:transferase activity"/>
    <property type="evidence" value="ECO:0007669"/>
    <property type="project" value="UniProtKB-KW"/>
</dbReference>
<dbReference type="InterPro" id="IPR003593">
    <property type="entry name" value="AAA+_ATPase"/>
</dbReference>
<dbReference type="SMART" id="SM00382">
    <property type="entry name" value="AAA"/>
    <property type="match status" value="1"/>
</dbReference>
<dbReference type="Pfam" id="PF00874">
    <property type="entry name" value="PRD"/>
    <property type="match status" value="1"/>
</dbReference>
<dbReference type="SUPFAM" id="SSF53062">
    <property type="entry name" value="PTS system fructose IIA component-like"/>
    <property type="match status" value="1"/>
</dbReference>
<feature type="domain" description="Sigma-54 factor interaction" evidence="4">
    <location>
        <begin position="102"/>
        <end position="336"/>
    </location>
</feature>
<dbReference type="RefSeq" id="WP_227352253.1">
    <property type="nucleotide sequence ID" value="NZ_JAJDKX010000038.1"/>
</dbReference>
<keyword evidence="3" id="KW-0067">ATP-binding</keyword>
<dbReference type="Pfam" id="PF00158">
    <property type="entry name" value="Sigma54_activat"/>
    <property type="match status" value="1"/>
</dbReference>
<protein>
    <submittedName>
        <fullName evidence="7">Sigma 54-interacting transcriptional regulator</fullName>
    </submittedName>
</protein>
<dbReference type="GO" id="GO:0006355">
    <property type="term" value="P:regulation of DNA-templated transcription"/>
    <property type="evidence" value="ECO:0007669"/>
    <property type="project" value="InterPro"/>
</dbReference>
<keyword evidence="1" id="KW-0808">Transferase</keyword>
<dbReference type="CDD" id="cd00009">
    <property type="entry name" value="AAA"/>
    <property type="match status" value="1"/>
</dbReference>
<dbReference type="Gene3D" id="3.40.50.510">
    <property type="entry name" value="Phosphotransferase system, mannose-type IIA component"/>
    <property type="match status" value="1"/>
</dbReference>
<organism evidence="7 8">
    <name type="scientific">Faecalibacillus intestinalis</name>
    <dbReference type="NCBI Taxonomy" id="1982626"/>
    <lineage>
        <taxon>Bacteria</taxon>
        <taxon>Bacillati</taxon>
        <taxon>Bacillota</taxon>
        <taxon>Erysipelotrichia</taxon>
        <taxon>Erysipelotrichales</taxon>
        <taxon>Coprobacillaceae</taxon>
        <taxon>Faecalibacillus</taxon>
    </lineage>
</organism>
<dbReference type="GO" id="GO:0005524">
    <property type="term" value="F:ATP binding"/>
    <property type="evidence" value="ECO:0007669"/>
    <property type="project" value="UniProtKB-KW"/>
</dbReference>
<sequence>MEERLITLVKENTKRDNYEDNNASNLSNIIGLSRNSISSYLNDYFNQGRFVKINTRPVLFLEKSELEKRYNIKINKLMFASLDELDEYAKTCGRGSKDFRDLIGYNGSLRKIIESCKASISYPPHGLPILLNGPTGTGKSFIIEKMFEYGKNNGIFSEKAKFVHVNCSEYANNPELITANLFGYKRGAFTGADNDNPGLIKVADGGMLFLDEVHCLKPECQEKLFLFMDKGNYHVLGDSENEYHSNVFLAFATTENPKEVLLKTLLRRIPIQMEIPSLSKRSEMEKSNIIVRFLENEAKHIHKEIRIGNVVYAALLNNEYEGNIGELKNVIQETCMNALYSNKNKDYIEINSLCLPSRVRFNNHIDNSILVGRNQLYSLNDLKNKYENEFPFKEYSNKLLELLENYSKEEISIQSFLEQALSETQTYSNDSLFRENKEKSIDIAYFTNVIKKMAELINDKYRCDFQSSEILTLSLLIQDYYTYYVIVESYFDIHQEGFQSLETVVKSNYFRSYEIAKYLNELCGIYINLNWHNYLTSIFALFIESYHGNRVLNQTVGVVLSHGYATASSIADAVNRMLDEYVFEAIDMPLDISTQLIINKLNVFIESYGGNIKNLILLVDMGSLEEIYNGLNNVSKSNIAIANNVNTRFALFVGKGILDKKSLQEIFDESIEYSQTNYKIINSQKKEKVIVCSCATGLGTAEKLKEIIEDSLPEHLPVKVITYDYTSLLEVNLEEKLLKDYDVICVIGTLNPKLKNLHFIAIEELIMNSSLDFLTSYFADIISQEDMDSFQKKMLKNFSLTNIINNLTVLNPTQLLERVADAIDLLQQEMKTTFTNNTCFGLYVHICCLMERLVTREGIESYQKELSDCNEDFIKFYMTVKKAFKQVEKYYRVEIPIEEVEFINIYIQNMMVRSFDEYEGMEE</sequence>
<dbReference type="PROSITE" id="PS00676">
    <property type="entry name" value="SIGMA54_INTERACT_2"/>
    <property type="match status" value="1"/>
</dbReference>
<dbReference type="GO" id="GO:0016020">
    <property type="term" value="C:membrane"/>
    <property type="evidence" value="ECO:0007669"/>
    <property type="project" value="InterPro"/>
</dbReference>
<dbReference type="PROSITE" id="PS51372">
    <property type="entry name" value="PRD_2"/>
    <property type="match status" value="1"/>
</dbReference>
<evidence type="ECO:0000313" key="7">
    <source>
        <dbReference type="EMBL" id="MCQ5062416.1"/>
    </source>
</evidence>
<gene>
    <name evidence="7" type="ORF">NE542_11375</name>
</gene>
<dbReference type="Proteomes" id="UP001204814">
    <property type="component" value="Unassembled WGS sequence"/>
</dbReference>
<dbReference type="InterPro" id="IPR036634">
    <property type="entry name" value="PRD_sf"/>
</dbReference>
<dbReference type="PANTHER" id="PTHR32071:SF38">
    <property type="entry name" value="PSP OPERON TRANSCRIPTIONAL ACTIVATOR"/>
    <property type="match status" value="1"/>
</dbReference>
<name>A0AAP2XQ38_9FIRM</name>
<dbReference type="SUPFAM" id="SSF63520">
    <property type="entry name" value="PTS-regulatory domain, PRD"/>
    <property type="match status" value="1"/>
</dbReference>
<evidence type="ECO:0000256" key="2">
    <source>
        <dbReference type="ARBA" id="ARBA00022741"/>
    </source>
</evidence>
<dbReference type="InterPro" id="IPR036662">
    <property type="entry name" value="PTS_EIIA_man-typ_sf"/>
</dbReference>
<dbReference type="PROSITE" id="PS50045">
    <property type="entry name" value="SIGMA54_INTERACT_4"/>
    <property type="match status" value="1"/>
</dbReference>
<proteinExistence type="predicted"/>
<dbReference type="PANTHER" id="PTHR32071">
    <property type="entry name" value="TRANSCRIPTIONAL REGULATORY PROTEIN"/>
    <property type="match status" value="1"/>
</dbReference>
<evidence type="ECO:0000259" key="6">
    <source>
        <dbReference type="PROSITE" id="PS51372"/>
    </source>
</evidence>
<dbReference type="InterPro" id="IPR025943">
    <property type="entry name" value="Sigma_54_int_dom_ATP-bd_2"/>
</dbReference>
<dbReference type="InterPro" id="IPR004701">
    <property type="entry name" value="PTS_EIIA_man-typ"/>
</dbReference>
<dbReference type="InterPro" id="IPR002078">
    <property type="entry name" value="Sigma_54_int"/>
</dbReference>
<feature type="domain" description="PRD" evidence="6">
    <location>
        <begin position="810"/>
        <end position="917"/>
    </location>
</feature>
<dbReference type="InterPro" id="IPR011608">
    <property type="entry name" value="PRD"/>
</dbReference>
<evidence type="ECO:0000256" key="1">
    <source>
        <dbReference type="ARBA" id="ARBA00022679"/>
    </source>
</evidence>
<dbReference type="PROSITE" id="PS51096">
    <property type="entry name" value="PTS_EIIA_TYPE_4"/>
    <property type="match status" value="1"/>
</dbReference>
<accession>A0AAP2XQ38</accession>
<keyword evidence="2" id="KW-0547">Nucleotide-binding</keyword>
<dbReference type="AlphaFoldDB" id="A0AAP2XQ38"/>
<dbReference type="CDD" id="cd00133">
    <property type="entry name" value="PTS_IIB"/>
    <property type="match status" value="1"/>
</dbReference>
<evidence type="ECO:0000259" key="4">
    <source>
        <dbReference type="PROSITE" id="PS50045"/>
    </source>
</evidence>
<reference evidence="7" key="1">
    <citation type="submission" date="2022-06" db="EMBL/GenBank/DDBJ databases">
        <title>Isolation of gut microbiota from human fecal samples.</title>
        <authorList>
            <person name="Pamer E.G."/>
            <person name="Barat B."/>
            <person name="Waligurski E."/>
            <person name="Medina S."/>
            <person name="Paddock L."/>
            <person name="Mostad J."/>
        </authorList>
    </citation>
    <scope>NUCLEOTIDE SEQUENCE</scope>
    <source>
        <strain evidence="7">DFI.6.24</strain>
    </source>
</reference>
<comment type="caution">
    <text evidence="7">The sequence shown here is derived from an EMBL/GenBank/DDBJ whole genome shotgun (WGS) entry which is preliminary data.</text>
</comment>
<evidence type="ECO:0000313" key="8">
    <source>
        <dbReference type="Proteomes" id="UP001204814"/>
    </source>
</evidence>
<dbReference type="EMBL" id="JANGBO010000012">
    <property type="protein sequence ID" value="MCQ5062416.1"/>
    <property type="molecule type" value="Genomic_DNA"/>
</dbReference>
<evidence type="ECO:0000259" key="5">
    <source>
        <dbReference type="PROSITE" id="PS51096"/>
    </source>
</evidence>
<evidence type="ECO:0000256" key="3">
    <source>
        <dbReference type="ARBA" id="ARBA00022840"/>
    </source>
</evidence>
<dbReference type="Gene3D" id="1.10.1790.10">
    <property type="entry name" value="PRD domain"/>
    <property type="match status" value="1"/>
</dbReference>
<dbReference type="InterPro" id="IPR027417">
    <property type="entry name" value="P-loop_NTPase"/>
</dbReference>
<feature type="domain" description="PTS EIIA type-4" evidence="5">
    <location>
        <begin position="554"/>
        <end position="689"/>
    </location>
</feature>
<dbReference type="SUPFAM" id="SSF52540">
    <property type="entry name" value="P-loop containing nucleoside triphosphate hydrolases"/>
    <property type="match status" value="1"/>
</dbReference>
<dbReference type="Gene3D" id="3.40.50.300">
    <property type="entry name" value="P-loop containing nucleotide triphosphate hydrolases"/>
    <property type="match status" value="1"/>
</dbReference>
<dbReference type="GO" id="GO:0009401">
    <property type="term" value="P:phosphoenolpyruvate-dependent sugar phosphotransferase system"/>
    <property type="evidence" value="ECO:0007669"/>
    <property type="project" value="InterPro"/>
</dbReference>